<evidence type="ECO:0008006" key="3">
    <source>
        <dbReference type="Google" id="ProtNLM"/>
    </source>
</evidence>
<reference evidence="2" key="1">
    <citation type="submission" date="2018-05" db="EMBL/GenBank/DDBJ databases">
        <authorList>
            <person name="Lanie J.A."/>
            <person name="Ng W.-L."/>
            <person name="Kazmierczak K.M."/>
            <person name="Andrzejewski T.M."/>
            <person name="Davidsen T.M."/>
            <person name="Wayne K.J."/>
            <person name="Tettelin H."/>
            <person name="Glass J.I."/>
            <person name="Rusch D."/>
            <person name="Podicherti R."/>
            <person name="Tsui H.-C.T."/>
            <person name="Winkler M.E."/>
        </authorList>
    </citation>
    <scope>NUCLEOTIDE SEQUENCE</scope>
</reference>
<keyword evidence="1" id="KW-0732">Signal</keyword>
<dbReference type="PRINTS" id="PR01805">
    <property type="entry name" value="VACJLIPOPROT"/>
</dbReference>
<organism evidence="2">
    <name type="scientific">marine metagenome</name>
    <dbReference type="NCBI Taxonomy" id="408172"/>
    <lineage>
        <taxon>unclassified sequences</taxon>
        <taxon>metagenomes</taxon>
        <taxon>ecological metagenomes</taxon>
    </lineage>
</organism>
<name>A0A382NE20_9ZZZZ</name>
<dbReference type="PANTHER" id="PTHR30035">
    <property type="entry name" value="LIPOPROTEIN VACJ-RELATED"/>
    <property type="match status" value="1"/>
</dbReference>
<sequence length="192" mass="21576">MDKNIAIPVAKGYQAITPNFVEVRISNAIFNIEDISIGLNNFLQGKVLEGVSDLTRFFINSTLGLVGLFDLATPLGLQKHDEDFGQTLAVWGVPDGPYIVLPVMGPSTLRDAGALIVDGFMSPSIIMDHERTIYSLQFLDLIDTRSRYLGLESLTIGDEYLFFKDAYYQTRQYEINDGVVEDEFDDFFEELE</sequence>
<dbReference type="EMBL" id="UINC01099360">
    <property type="protein sequence ID" value="SVC58575.1"/>
    <property type="molecule type" value="Genomic_DNA"/>
</dbReference>
<dbReference type="GO" id="GO:0120010">
    <property type="term" value="P:intermembrane phospholipid transfer"/>
    <property type="evidence" value="ECO:0007669"/>
    <property type="project" value="TreeGrafter"/>
</dbReference>
<dbReference type="AlphaFoldDB" id="A0A382NE20"/>
<gene>
    <name evidence="2" type="ORF">METZ01_LOCUS311429</name>
</gene>
<evidence type="ECO:0000313" key="2">
    <source>
        <dbReference type="EMBL" id="SVC58575.1"/>
    </source>
</evidence>
<dbReference type="GO" id="GO:0016020">
    <property type="term" value="C:membrane"/>
    <property type="evidence" value="ECO:0007669"/>
    <property type="project" value="InterPro"/>
</dbReference>
<accession>A0A382NE20</accession>
<proteinExistence type="predicted"/>
<dbReference type="Pfam" id="PF04333">
    <property type="entry name" value="MlaA"/>
    <property type="match status" value="1"/>
</dbReference>
<evidence type="ECO:0000256" key="1">
    <source>
        <dbReference type="ARBA" id="ARBA00022729"/>
    </source>
</evidence>
<dbReference type="PANTHER" id="PTHR30035:SF3">
    <property type="entry name" value="INTERMEMBRANE PHOSPHOLIPID TRANSPORT SYSTEM LIPOPROTEIN MLAA"/>
    <property type="match status" value="1"/>
</dbReference>
<dbReference type="InterPro" id="IPR007428">
    <property type="entry name" value="MlaA"/>
</dbReference>
<protein>
    <recommendedName>
        <fullName evidence="3">VacJ family lipoprotein</fullName>
    </recommendedName>
</protein>